<dbReference type="AlphaFoldDB" id="A0A7J6WZU3"/>
<comment type="caution">
    <text evidence="2">The sequence shown here is derived from an EMBL/GenBank/DDBJ whole genome shotgun (WGS) entry which is preliminary data.</text>
</comment>
<feature type="region of interest" description="Disordered" evidence="1">
    <location>
        <begin position="1"/>
        <end position="35"/>
    </location>
</feature>
<evidence type="ECO:0000313" key="2">
    <source>
        <dbReference type="EMBL" id="KAF5202944.1"/>
    </source>
</evidence>
<gene>
    <name evidence="2" type="ORF">FRX31_007469</name>
</gene>
<sequence>MEQDKDKQSHENTNMSNDVGNSYPEIKTKRHATRKKKLVEKWDGVKIVIQFDNEGIIGRETRNAVTGWQ</sequence>
<feature type="non-terminal residue" evidence="2">
    <location>
        <position position="69"/>
    </location>
</feature>
<dbReference type="Proteomes" id="UP000554482">
    <property type="component" value="Unassembled WGS sequence"/>
</dbReference>
<protein>
    <submittedName>
        <fullName evidence="2">Uncharacterized protein</fullName>
    </submittedName>
</protein>
<accession>A0A7J6WZU3</accession>
<feature type="compositionally biased region" description="Polar residues" evidence="1">
    <location>
        <begin position="11"/>
        <end position="20"/>
    </location>
</feature>
<reference evidence="2 3" key="1">
    <citation type="submission" date="2020-06" db="EMBL/GenBank/DDBJ databases">
        <title>Transcriptomic and genomic resources for Thalictrum thalictroides and T. hernandezii: Facilitating candidate gene discovery in an emerging model plant lineage.</title>
        <authorList>
            <person name="Arias T."/>
            <person name="Riano-Pachon D.M."/>
            <person name="Di Stilio V.S."/>
        </authorList>
    </citation>
    <scope>NUCLEOTIDE SEQUENCE [LARGE SCALE GENOMIC DNA]</scope>
    <source>
        <strain evidence="3">cv. WT478/WT964</strain>
        <tissue evidence="2">Leaves</tissue>
    </source>
</reference>
<dbReference type="EMBL" id="JABWDY010007441">
    <property type="protein sequence ID" value="KAF5202944.1"/>
    <property type="molecule type" value="Genomic_DNA"/>
</dbReference>
<name>A0A7J6WZU3_THATH</name>
<organism evidence="2 3">
    <name type="scientific">Thalictrum thalictroides</name>
    <name type="common">Rue-anemone</name>
    <name type="synonym">Anemone thalictroides</name>
    <dbReference type="NCBI Taxonomy" id="46969"/>
    <lineage>
        <taxon>Eukaryota</taxon>
        <taxon>Viridiplantae</taxon>
        <taxon>Streptophyta</taxon>
        <taxon>Embryophyta</taxon>
        <taxon>Tracheophyta</taxon>
        <taxon>Spermatophyta</taxon>
        <taxon>Magnoliopsida</taxon>
        <taxon>Ranunculales</taxon>
        <taxon>Ranunculaceae</taxon>
        <taxon>Thalictroideae</taxon>
        <taxon>Thalictrum</taxon>
    </lineage>
</organism>
<dbReference type="OrthoDB" id="1869436at2759"/>
<evidence type="ECO:0000256" key="1">
    <source>
        <dbReference type="SAM" id="MobiDB-lite"/>
    </source>
</evidence>
<feature type="compositionally biased region" description="Basic and acidic residues" evidence="1">
    <location>
        <begin position="1"/>
        <end position="10"/>
    </location>
</feature>
<keyword evidence="3" id="KW-1185">Reference proteome</keyword>
<evidence type="ECO:0000313" key="3">
    <source>
        <dbReference type="Proteomes" id="UP000554482"/>
    </source>
</evidence>
<proteinExistence type="predicted"/>